<evidence type="ECO:0008006" key="4">
    <source>
        <dbReference type="Google" id="ProtNLM"/>
    </source>
</evidence>
<evidence type="ECO:0000313" key="2">
    <source>
        <dbReference type="EMBL" id="HJE22848.1"/>
    </source>
</evidence>
<feature type="transmembrane region" description="Helical" evidence="1">
    <location>
        <begin position="176"/>
        <end position="198"/>
    </location>
</feature>
<feature type="transmembrane region" description="Helical" evidence="1">
    <location>
        <begin position="6"/>
        <end position="27"/>
    </location>
</feature>
<feature type="transmembrane region" description="Helical" evidence="1">
    <location>
        <begin position="143"/>
        <end position="164"/>
    </location>
</feature>
<comment type="caution">
    <text evidence="2">The sequence shown here is derived from an EMBL/GenBank/DDBJ whole genome shotgun (WGS) entry which is preliminary data.</text>
</comment>
<accession>A0A921E0B5</accession>
<keyword evidence="1" id="KW-0472">Membrane</keyword>
<dbReference type="EMBL" id="DYYG01000013">
    <property type="protein sequence ID" value="HJE22848.1"/>
    <property type="molecule type" value="Genomic_DNA"/>
</dbReference>
<evidence type="ECO:0000256" key="1">
    <source>
        <dbReference type="SAM" id="Phobius"/>
    </source>
</evidence>
<reference evidence="2" key="2">
    <citation type="submission" date="2021-09" db="EMBL/GenBank/DDBJ databases">
        <authorList>
            <person name="Gilroy R."/>
        </authorList>
    </citation>
    <scope>NUCLEOTIDE SEQUENCE</scope>
    <source>
        <strain evidence="2">316</strain>
    </source>
</reference>
<sequence>MTVSWLGALITFQVTFTELFIAASVMLTGAYRFGWRSILAGSIAGALAVGTLAILLRSAAYLLALNVVDWISAVLLLGFGLYLLYEFVVGLRDRDTHEPSTPAQGHWNRPLNAPGLGVATWALVAEGLEILVVWLGVSLREGAGTATLGVGIGVAVVVGLGLVLGRTGIFRKVQPYVLDGIAALMVLGYGAYFLSLAITQA</sequence>
<organism evidence="2 3">
    <name type="scientific">Methylorubrum populi</name>
    <dbReference type="NCBI Taxonomy" id="223967"/>
    <lineage>
        <taxon>Bacteria</taxon>
        <taxon>Pseudomonadati</taxon>
        <taxon>Pseudomonadota</taxon>
        <taxon>Alphaproteobacteria</taxon>
        <taxon>Hyphomicrobiales</taxon>
        <taxon>Methylobacteriaceae</taxon>
        <taxon>Methylorubrum</taxon>
    </lineage>
</organism>
<evidence type="ECO:0000313" key="3">
    <source>
        <dbReference type="Proteomes" id="UP000742631"/>
    </source>
</evidence>
<dbReference type="Proteomes" id="UP000742631">
    <property type="component" value="Unassembled WGS sequence"/>
</dbReference>
<feature type="transmembrane region" description="Helical" evidence="1">
    <location>
        <begin position="39"/>
        <end position="64"/>
    </location>
</feature>
<keyword evidence="1" id="KW-1133">Transmembrane helix</keyword>
<name>A0A921E0B5_9HYPH</name>
<dbReference type="AlphaFoldDB" id="A0A921E0B5"/>
<proteinExistence type="predicted"/>
<feature type="transmembrane region" description="Helical" evidence="1">
    <location>
        <begin position="111"/>
        <end position="137"/>
    </location>
</feature>
<reference evidence="2" key="1">
    <citation type="journal article" date="2021" name="PeerJ">
        <title>Extensive microbial diversity within the chicken gut microbiome revealed by metagenomics and culture.</title>
        <authorList>
            <person name="Gilroy R."/>
            <person name="Ravi A."/>
            <person name="Getino M."/>
            <person name="Pursley I."/>
            <person name="Horton D.L."/>
            <person name="Alikhan N.F."/>
            <person name="Baker D."/>
            <person name="Gharbi K."/>
            <person name="Hall N."/>
            <person name="Watson M."/>
            <person name="Adriaenssens E.M."/>
            <person name="Foster-Nyarko E."/>
            <person name="Jarju S."/>
            <person name="Secka A."/>
            <person name="Antonio M."/>
            <person name="Oren A."/>
            <person name="Chaudhuri R.R."/>
            <person name="La Ragione R."/>
            <person name="Hildebrand F."/>
            <person name="Pallen M.J."/>
        </authorList>
    </citation>
    <scope>NUCLEOTIDE SEQUENCE</scope>
    <source>
        <strain evidence="2">316</strain>
    </source>
</reference>
<gene>
    <name evidence="2" type="ORF">K8W01_04245</name>
</gene>
<protein>
    <recommendedName>
        <fullName evidence="4">GDT1 family protein</fullName>
    </recommendedName>
</protein>
<feature type="transmembrane region" description="Helical" evidence="1">
    <location>
        <begin position="70"/>
        <end position="91"/>
    </location>
</feature>
<keyword evidence="1" id="KW-0812">Transmembrane</keyword>